<proteinExistence type="predicted"/>
<dbReference type="Proteomes" id="UP000431401">
    <property type="component" value="Unassembled WGS sequence"/>
</dbReference>
<comment type="caution">
    <text evidence="1">The sequence shown here is derived from an EMBL/GenBank/DDBJ whole genome shotgun (WGS) entry which is preliminary data.</text>
</comment>
<dbReference type="OrthoDB" id="144109at2"/>
<accession>A0A7K0DTC7</accession>
<dbReference type="EMBL" id="WEGI01000010">
    <property type="protein sequence ID" value="MQY29025.1"/>
    <property type="molecule type" value="Genomic_DNA"/>
</dbReference>
<sequence>MTALLAERAAEVVSAAQQLLTKRMGAPVKLSDPIELSGSGRTTVLRVRVAENSFSLPRTLIVKQARGAGDDRRIGGLAPGVASLDSAFLREAVSYQFTTALSSEHRPGAYLLAHSRPDRLLILSDLGENTSLTQVLQTGSDPTRRNALMAFAQALGRMHAATMGREEDFVALLRRAAVVQRLDGIAEQAESAVTEVPRLLQRELGIEVPGEIAERIVRGNRLFSAGRFRAFSPSDLCPDNVILNDEGARFLDYEWGGFRDATLDIAYALVSFPGCLCDFELSRERSRQIIEAWRSEVVGVWPALMDDDMLAERILEARLIWVWLTTYWFLPADHARIAAAREHGLSIPRSAALINRWAALAEDARCTGDDPLGDFAEHVSATLEEYWEE</sequence>
<evidence type="ECO:0000313" key="1">
    <source>
        <dbReference type="EMBL" id="MQY29025.1"/>
    </source>
</evidence>
<gene>
    <name evidence="1" type="ORF">NRB56_46140</name>
</gene>
<protein>
    <recommendedName>
        <fullName evidence="3">Kinase</fullName>
    </recommendedName>
</protein>
<dbReference type="RefSeq" id="WP_153345531.1">
    <property type="nucleotide sequence ID" value="NZ_WEGI01000010.1"/>
</dbReference>
<dbReference type="InterPro" id="IPR011009">
    <property type="entry name" value="Kinase-like_dom_sf"/>
</dbReference>
<dbReference type="Gene3D" id="3.90.1200.10">
    <property type="match status" value="1"/>
</dbReference>
<reference evidence="1 2" key="1">
    <citation type="submission" date="2019-10" db="EMBL/GenBank/DDBJ databases">
        <title>Nocardia macrotermitis sp. nov. and Nocardia aurantia sp. nov., isolated from the gut of fungus growing-termite Macrotermes natalensis.</title>
        <authorList>
            <person name="Benndorf R."/>
            <person name="Schwitalla J."/>
            <person name="Martin K."/>
            <person name="De Beer W."/>
            <person name="Kaster A.-K."/>
            <person name="Vollmers J."/>
            <person name="Poulsen M."/>
            <person name="Beemelmanns C."/>
        </authorList>
    </citation>
    <scope>NUCLEOTIDE SEQUENCE [LARGE SCALE GENOMIC DNA]</scope>
    <source>
        <strain evidence="1 2">RB56</strain>
    </source>
</reference>
<keyword evidence="2" id="KW-1185">Reference proteome</keyword>
<name>A0A7K0DTC7_9NOCA</name>
<evidence type="ECO:0008006" key="3">
    <source>
        <dbReference type="Google" id="ProtNLM"/>
    </source>
</evidence>
<organism evidence="1 2">
    <name type="scientific">Nocardia aurantia</name>
    <dbReference type="NCBI Taxonomy" id="2585199"/>
    <lineage>
        <taxon>Bacteria</taxon>
        <taxon>Bacillati</taxon>
        <taxon>Actinomycetota</taxon>
        <taxon>Actinomycetes</taxon>
        <taxon>Mycobacteriales</taxon>
        <taxon>Nocardiaceae</taxon>
        <taxon>Nocardia</taxon>
    </lineage>
</organism>
<dbReference type="SUPFAM" id="SSF56112">
    <property type="entry name" value="Protein kinase-like (PK-like)"/>
    <property type="match status" value="1"/>
</dbReference>
<dbReference type="AlphaFoldDB" id="A0A7K0DTC7"/>
<evidence type="ECO:0000313" key="2">
    <source>
        <dbReference type="Proteomes" id="UP000431401"/>
    </source>
</evidence>